<dbReference type="InterPro" id="IPR058240">
    <property type="entry name" value="rSAM_sf"/>
</dbReference>
<keyword evidence="7" id="KW-0411">Iron-sulfur</keyword>
<dbReference type="Pfam" id="PF04055">
    <property type="entry name" value="Radical_SAM"/>
    <property type="match status" value="1"/>
</dbReference>
<evidence type="ECO:0000256" key="5">
    <source>
        <dbReference type="ARBA" id="ARBA00022723"/>
    </source>
</evidence>
<proteinExistence type="predicted"/>
<dbReference type="SMART" id="SM00729">
    <property type="entry name" value="Elp3"/>
    <property type="match status" value="1"/>
</dbReference>
<dbReference type="PROSITE" id="PS51918">
    <property type="entry name" value="RADICAL_SAM"/>
    <property type="match status" value="1"/>
</dbReference>
<evidence type="ECO:0000313" key="12">
    <source>
        <dbReference type="Proteomes" id="UP000777784"/>
    </source>
</evidence>
<dbReference type="InterPro" id="IPR006158">
    <property type="entry name" value="Cobalamin-bd"/>
</dbReference>
<dbReference type="PANTHER" id="PTHR43409:SF7">
    <property type="entry name" value="BLL1977 PROTEIN"/>
    <property type="match status" value="1"/>
</dbReference>
<gene>
    <name evidence="11" type="ORF">KJ970_10110</name>
</gene>
<evidence type="ECO:0000256" key="6">
    <source>
        <dbReference type="ARBA" id="ARBA00023004"/>
    </source>
</evidence>
<evidence type="ECO:0000313" key="11">
    <source>
        <dbReference type="EMBL" id="MBU2691273.1"/>
    </source>
</evidence>
<dbReference type="CDD" id="cd01335">
    <property type="entry name" value="Radical_SAM"/>
    <property type="match status" value="1"/>
</dbReference>
<evidence type="ECO:0000256" key="4">
    <source>
        <dbReference type="ARBA" id="ARBA00022691"/>
    </source>
</evidence>
<dbReference type="InterPro" id="IPR006638">
    <property type="entry name" value="Elp3/MiaA/NifB-like_rSAM"/>
</dbReference>
<feature type="domain" description="Radical SAM core" evidence="10">
    <location>
        <begin position="173"/>
        <end position="422"/>
    </location>
</feature>
<evidence type="ECO:0000256" key="8">
    <source>
        <dbReference type="SAM" id="MobiDB-lite"/>
    </source>
</evidence>
<keyword evidence="3" id="KW-0808">Transferase</keyword>
<dbReference type="Gene3D" id="3.40.50.280">
    <property type="entry name" value="Cobalamin-binding domain"/>
    <property type="match status" value="1"/>
</dbReference>
<evidence type="ECO:0000256" key="3">
    <source>
        <dbReference type="ARBA" id="ARBA00022679"/>
    </source>
</evidence>
<evidence type="ECO:0000259" key="9">
    <source>
        <dbReference type="PROSITE" id="PS51332"/>
    </source>
</evidence>
<dbReference type="InterPro" id="IPR023404">
    <property type="entry name" value="rSAM_horseshoe"/>
</dbReference>
<dbReference type="Pfam" id="PF02310">
    <property type="entry name" value="B12-binding"/>
    <property type="match status" value="1"/>
</dbReference>
<accession>A0A948RXC3</accession>
<reference evidence="11" key="1">
    <citation type="submission" date="2021-05" db="EMBL/GenBank/DDBJ databases">
        <title>Energy efficiency and biological interactions define the core microbiome of deep oligotrophic groundwater.</title>
        <authorList>
            <person name="Mehrshad M."/>
            <person name="Lopez-Fernandez M."/>
            <person name="Bell E."/>
            <person name="Bernier-Latmani R."/>
            <person name="Bertilsson S."/>
            <person name="Dopson M."/>
        </authorList>
    </citation>
    <scope>NUCLEOTIDE SEQUENCE</scope>
    <source>
        <strain evidence="11">Modern_marine.mb.64</strain>
    </source>
</reference>
<evidence type="ECO:0000259" key="10">
    <source>
        <dbReference type="PROSITE" id="PS51918"/>
    </source>
</evidence>
<evidence type="ECO:0000256" key="1">
    <source>
        <dbReference type="ARBA" id="ARBA00001966"/>
    </source>
</evidence>
<dbReference type="CDD" id="cd02068">
    <property type="entry name" value="radical_SAM_B12_BD"/>
    <property type="match status" value="1"/>
</dbReference>
<dbReference type="SFLD" id="SFLDS00029">
    <property type="entry name" value="Radical_SAM"/>
    <property type="match status" value="1"/>
</dbReference>
<dbReference type="SFLD" id="SFLDG01123">
    <property type="entry name" value="methyltransferase_(Class_B)"/>
    <property type="match status" value="1"/>
</dbReference>
<comment type="cofactor">
    <cofactor evidence="1">
        <name>[4Fe-4S] cluster</name>
        <dbReference type="ChEBI" id="CHEBI:49883"/>
    </cofactor>
</comment>
<keyword evidence="4" id="KW-0949">S-adenosyl-L-methionine</keyword>
<dbReference type="SUPFAM" id="SSF102114">
    <property type="entry name" value="Radical SAM enzymes"/>
    <property type="match status" value="1"/>
</dbReference>
<dbReference type="GO" id="GO:0031419">
    <property type="term" value="F:cobalamin binding"/>
    <property type="evidence" value="ECO:0007669"/>
    <property type="project" value="InterPro"/>
</dbReference>
<dbReference type="Gene3D" id="3.80.30.20">
    <property type="entry name" value="tm_1862 like domain"/>
    <property type="match status" value="1"/>
</dbReference>
<dbReference type="EMBL" id="JAHJDP010000053">
    <property type="protein sequence ID" value="MBU2691273.1"/>
    <property type="molecule type" value="Genomic_DNA"/>
</dbReference>
<dbReference type="Proteomes" id="UP000777784">
    <property type="component" value="Unassembled WGS sequence"/>
</dbReference>
<dbReference type="GO" id="GO:0005829">
    <property type="term" value="C:cytosol"/>
    <property type="evidence" value="ECO:0007669"/>
    <property type="project" value="TreeGrafter"/>
</dbReference>
<dbReference type="GO" id="GO:0051539">
    <property type="term" value="F:4 iron, 4 sulfur cluster binding"/>
    <property type="evidence" value="ECO:0007669"/>
    <property type="project" value="UniProtKB-KW"/>
</dbReference>
<sequence>MRVAFVDDTVRFSIPLGITGIAAVLRGAGHEVSLTVIGSHPEEAISRLAAIQPDIVAFSIMSGSHQAVLRFATSLKEQFSVPTVWGGPHPTFFPEMIEHPCVDAVCLGEGEEAMALLADRFDREGRTIPTDVRGFWVKREKEIFKNPILPRNKKLDELPFPARDLYLDQFPILHKHGIKHFMAHRGCPYKCTYCFNDSYNQMYKDQVDDRSIFSSRSADSICDEILDVREQTPLKMVAFVDDVFTLNRRWTLEFCRIYTQRCRIPFSINARFDNVDGEMVEALAEAGLRLVYAGIESGDETIRNQVMKRKMDLESIYKAAELYKKNKIKLLTENILGVPGETFDTAMNTLKVNQKVRPNVANASIFTPYPKLKMTQYAIENGYFDGDFDRLNHNYYHDSILSFNSEIDKRRILNLRCFFSVLARHPGLYGFVRPLLDSKPNIIFRWFGDLADGFYLKRCIAYGFGPGEFMRTLVHFLKSYRQGSNGGKTINAKQPDLVSNESRRDQTHSPTGQN</sequence>
<keyword evidence="6" id="KW-0408">Iron</keyword>
<feature type="compositionally biased region" description="Polar residues" evidence="8">
    <location>
        <begin position="486"/>
        <end position="500"/>
    </location>
</feature>
<keyword evidence="2" id="KW-0489">Methyltransferase</keyword>
<feature type="domain" description="B12-binding" evidence="9">
    <location>
        <begin position="1"/>
        <end position="128"/>
    </location>
</feature>
<organism evidence="11 12">
    <name type="scientific">Eiseniibacteriota bacterium</name>
    <dbReference type="NCBI Taxonomy" id="2212470"/>
    <lineage>
        <taxon>Bacteria</taxon>
        <taxon>Candidatus Eiseniibacteriota</taxon>
    </lineage>
</organism>
<dbReference type="SFLD" id="SFLDG01082">
    <property type="entry name" value="B12-binding_domain_containing"/>
    <property type="match status" value="1"/>
</dbReference>
<dbReference type="InterPro" id="IPR034466">
    <property type="entry name" value="Methyltransferase_Class_B"/>
</dbReference>
<evidence type="ECO:0000256" key="7">
    <source>
        <dbReference type="ARBA" id="ARBA00023014"/>
    </source>
</evidence>
<keyword evidence="5" id="KW-0479">Metal-binding</keyword>
<dbReference type="GO" id="GO:0003824">
    <property type="term" value="F:catalytic activity"/>
    <property type="evidence" value="ECO:0007669"/>
    <property type="project" value="InterPro"/>
</dbReference>
<evidence type="ECO:0000256" key="2">
    <source>
        <dbReference type="ARBA" id="ARBA00022603"/>
    </source>
</evidence>
<dbReference type="PROSITE" id="PS51332">
    <property type="entry name" value="B12_BINDING"/>
    <property type="match status" value="1"/>
</dbReference>
<comment type="caution">
    <text evidence="11">The sequence shown here is derived from an EMBL/GenBank/DDBJ whole genome shotgun (WGS) entry which is preliminary data.</text>
</comment>
<dbReference type="AlphaFoldDB" id="A0A948RXC3"/>
<protein>
    <submittedName>
        <fullName evidence="11">B12-binding domain-containing radical SAM protein</fullName>
    </submittedName>
</protein>
<dbReference type="InterPro" id="IPR051198">
    <property type="entry name" value="BchE-like"/>
</dbReference>
<dbReference type="InterPro" id="IPR007197">
    <property type="entry name" value="rSAM"/>
</dbReference>
<feature type="region of interest" description="Disordered" evidence="8">
    <location>
        <begin position="486"/>
        <end position="514"/>
    </location>
</feature>
<dbReference type="SUPFAM" id="SSF52242">
    <property type="entry name" value="Cobalamin (vitamin B12)-binding domain"/>
    <property type="match status" value="1"/>
</dbReference>
<name>A0A948RXC3_UNCEI</name>
<dbReference type="PANTHER" id="PTHR43409">
    <property type="entry name" value="ANAEROBIC MAGNESIUM-PROTOPORPHYRIN IX MONOMETHYL ESTER CYCLASE-RELATED"/>
    <property type="match status" value="1"/>
</dbReference>
<dbReference type="GO" id="GO:0046872">
    <property type="term" value="F:metal ion binding"/>
    <property type="evidence" value="ECO:0007669"/>
    <property type="project" value="UniProtKB-KW"/>
</dbReference>
<dbReference type="InterPro" id="IPR036724">
    <property type="entry name" value="Cobalamin-bd_sf"/>
</dbReference>